<dbReference type="KEGG" id="cohn:KCTCHS21_32660"/>
<evidence type="ECO:0000313" key="2">
    <source>
        <dbReference type="EMBL" id="BBI33867.1"/>
    </source>
</evidence>
<keyword evidence="3" id="KW-1185">Reference proteome</keyword>
<accession>A0A3T1D710</accession>
<feature type="transmembrane region" description="Helical" evidence="1">
    <location>
        <begin position="207"/>
        <end position="230"/>
    </location>
</feature>
<feature type="transmembrane region" description="Helical" evidence="1">
    <location>
        <begin position="74"/>
        <end position="92"/>
    </location>
</feature>
<evidence type="ECO:0000256" key="1">
    <source>
        <dbReference type="SAM" id="Phobius"/>
    </source>
</evidence>
<feature type="transmembrane region" description="Helical" evidence="1">
    <location>
        <begin position="178"/>
        <end position="200"/>
    </location>
</feature>
<name>A0A3T1D710_9BACL</name>
<dbReference type="Proteomes" id="UP000289856">
    <property type="component" value="Chromosome"/>
</dbReference>
<dbReference type="EMBL" id="AP019400">
    <property type="protein sequence ID" value="BBI33867.1"/>
    <property type="molecule type" value="Genomic_DNA"/>
</dbReference>
<dbReference type="AlphaFoldDB" id="A0A3T1D710"/>
<protein>
    <submittedName>
        <fullName evidence="2">Uncharacterized protein</fullName>
    </submittedName>
</protein>
<reference evidence="2 3" key="1">
    <citation type="submission" date="2019-01" db="EMBL/GenBank/DDBJ databases">
        <title>Complete genome sequence of Cohnella hallensis HS21 isolated from Korean fir (Abies koreana) rhizospheric soil.</title>
        <authorList>
            <person name="Jiang L."/>
            <person name="Kang S.W."/>
            <person name="Kim S."/>
            <person name="Jung J."/>
            <person name="Kim C.Y."/>
            <person name="Kim D.H."/>
            <person name="Kim S.W."/>
            <person name="Lee J."/>
        </authorList>
    </citation>
    <scope>NUCLEOTIDE SEQUENCE [LARGE SCALE GENOMIC DNA]</scope>
    <source>
        <strain evidence="2 3">HS21</strain>
    </source>
</reference>
<keyword evidence="1" id="KW-0812">Transmembrane</keyword>
<proteinExistence type="predicted"/>
<gene>
    <name evidence="2" type="ORF">KCTCHS21_32660</name>
</gene>
<evidence type="ECO:0000313" key="3">
    <source>
        <dbReference type="Proteomes" id="UP000289856"/>
    </source>
</evidence>
<keyword evidence="1" id="KW-0472">Membrane</keyword>
<feature type="transmembrane region" description="Helical" evidence="1">
    <location>
        <begin position="22"/>
        <end position="45"/>
    </location>
</feature>
<feature type="transmembrane region" description="Helical" evidence="1">
    <location>
        <begin position="250"/>
        <end position="275"/>
    </location>
</feature>
<organism evidence="2 3">
    <name type="scientific">Cohnella abietis</name>
    <dbReference type="NCBI Taxonomy" id="2507935"/>
    <lineage>
        <taxon>Bacteria</taxon>
        <taxon>Bacillati</taxon>
        <taxon>Bacillota</taxon>
        <taxon>Bacilli</taxon>
        <taxon>Bacillales</taxon>
        <taxon>Paenibacillaceae</taxon>
        <taxon>Cohnella</taxon>
    </lineage>
</organism>
<sequence length="282" mass="31935">MGDLLVSYLKIDFKRLITDKKIIIVVLVLLIIAVFDPITLARYFAKYPSSTQTIGNNPFQFWMLLNSAGWGNHLFSNAFWIVTVLFTGLIYYDDKNTSMYMYQITRGSKGAYFISKFISTGLLSFLVVLVTLEINVLMTYTLFPDTVHKTEQYGFNIPLEGSFAYDAYLVNPMNVVQMYTLLNALAISIFVVFSLCMSVLLNLKNRYIVMVIPVIILYGISYITNAYPSLVIYDIRIILQPLAASGIEGINWSAVSFVTGGWMLVDLLLIGAVFYKTRDCYA</sequence>
<dbReference type="OrthoDB" id="2617019at2"/>
<keyword evidence="1" id="KW-1133">Transmembrane helix</keyword>
<dbReference type="RefSeq" id="WP_130610264.1">
    <property type="nucleotide sequence ID" value="NZ_AP019400.1"/>
</dbReference>
<feature type="transmembrane region" description="Helical" evidence="1">
    <location>
        <begin position="113"/>
        <end position="132"/>
    </location>
</feature>